<evidence type="ECO:0000313" key="5">
    <source>
        <dbReference type="Proteomes" id="UP000317369"/>
    </source>
</evidence>
<protein>
    <submittedName>
        <fullName evidence="4">Sugar phosphate isomerase YwlF</fullName>
        <ecNumber evidence="4">5.3.1.-</ecNumber>
    </submittedName>
</protein>
<evidence type="ECO:0000313" key="4">
    <source>
        <dbReference type="EMBL" id="QDU33320.1"/>
    </source>
</evidence>
<organism evidence="4 5">
    <name type="scientific">Poriferisphaera corsica</name>
    <dbReference type="NCBI Taxonomy" id="2528020"/>
    <lineage>
        <taxon>Bacteria</taxon>
        <taxon>Pseudomonadati</taxon>
        <taxon>Planctomycetota</taxon>
        <taxon>Phycisphaerae</taxon>
        <taxon>Phycisphaerales</taxon>
        <taxon>Phycisphaeraceae</taxon>
        <taxon>Poriferisphaera</taxon>
    </lineage>
</organism>
<gene>
    <name evidence="4" type="primary">ywlF_1</name>
    <name evidence="4" type="ORF">KS4_13660</name>
</gene>
<dbReference type="InterPro" id="IPR036569">
    <property type="entry name" value="RpiB_LacA_LacB_sf"/>
</dbReference>
<dbReference type="NCBIfam" id="NF004051">
    <property type="entry name" value="PRK05571.1"/>
    <property type="match status" value="1"/>
</dbReference>
<name>A0A517YSW5_9BACT</name>
<dbReference type="InterPro" id="IPR004785">
    <property type="entry name" value="RpiB"/>
</dbReference>
<dbReference type="PANTHER" id="PTHR43732:SF1">
    <property type="entry name" value="RIBOSE 5-PHOSPHATE ISOMERASE"/>
    <property type="match status" value="1"/>
</dbReference>
<dbReference type="Proteomes" id="UP000317369">
    <property type="component" value="Chromosome"/>
</dbReference>
<dbReference type="RefSeq" id="WP_145076262.1">
    <property type="nucleotide sequence ID" value="NZ_CP036425.1"/>
</dbReference>
<dbReference type="GO" id="GO:0005975">
    <property type="term" value="P:carbohydrate metabolic process"/>
    <property type="evidence" value="ECO:0007669"/>
    <property type="project" value="InterPro"/>
</dbReference>
<dbReference type="InterPro" id="IPR003500">
    <property type="entry name" value="RpiB_LacA_LacB"/>
</dbReference>
<reference evidence="4 5" key="1">
    <citation type="submission" date="2019-02" db="EMBL/GenBank/DDBJ databases">
        <title>Deep-cultivation of Planctomycetes and their phenomic and genomic characterization uncovers novel biology.</title>
        <authorList>
            <person name="Wiegand S."/>
            <person name="Jogler M."/>
            <person name="Boedeker C."/>
            <person name="Pinto D."/>
            <person name="Vollmers J."/>
            <person name="Rivas-Marin E."/>
            <person name="Kohn T."/>
            <person name="Peeters S.H."/>
            <person name="Heuer A."/>
            <person name="Rast P."/>
            <person name="Oberbeckmann S."/>
            <person name="Bunk B."/>
            <person name="Jeske O."/>
            <person name="Meyerdierks A."/>
            <person name="Storesund J.E."/>
            <person name="Kallscheuer N."/>
            <person name="Luecker S."/>
            <person name="Lage O.M."/>
            <person name="Pohl T."/>
            <person name="Merkel B.J."/>
            <person name="Hornburger P."/>
            <person name="Mueller R.-W."/>
            <person name="Bruemmer F."/>
            <person name="Labrenz M."/>
            <person name="Spormann A.M."/>
            <person name="Op den Camp H."/>
            <person name="Overmann J."/>
            <person name="Amann R."/>
            <person name="Jetten M.S.M."/>
            <person name="Mascher T."/>
            <person name="Medema M.H."/>
            <person name="Devos D.P."/>
            <person name="Kaster A.-K."/>
            <person name="Ovreas L."/>
            <person name="Rohde M."/>
            <person name="Galperin M.Y."/>
            <person name="Jogler C."/>
        </authorList>
    </citation>
    <scope>NUCLEOTIDE SEQUENCE [LARGE SCALE GENOMIC DNA]</scope>
    <source>
        <strain evidence="4 5">KS4</strain>
    </source>
</reference>
<dbReference type="GO" id="GO:0016861">
    <property type="term" value="F:intramolecular oxidoreductase activity, interconverting aldoses and ketoses"/>
    <property type="evidence" value="ECO:0007669"/>
    <property type="project" value="UniProtKB-ARBA"/>
</dbReference>
<dbReference type="InterPro" id="IPR051812">
    <property type="entry name" value="SPI_LacAB/RpiB"/>
</dbReference>
<keyword evidence="5" id="KW-1185">Reference proteome</keyword>
<evidence type="ECO:0000256" key="2">
    <source>
        <dbReference type="ARBA" id="ARBA00023235"/>
    </source>
</evidence>
<dbReference type="Gene3D" id="3.40.1400.10">
    <property type="entry name" value="Sugar-phosphate isomerase, RpiB/LacA/LacB"/>
    <property type="match status" value="1"/>
</dbReference>
<dbReference type="OrthoDB" id="1778624at2"/>
<dbReference type="KEGG" id="pcor:KS4_13660"/>
<keyword evidence="2 4" id="KW-0413">Isomerase</keyword>
<dbReference type="NCBIfam" id="TIGR01120">
    <property type="entry name" value="rpiB"/>
    <property type="match status" value="1"/>
</dbReference>
<dbReference type="PANTHER" id="PTHR43732">
    <property type="entry name" value="RIBOSE 5-PHOSPHATE ISOMERASE-RELATED"/>
    <property type="match status" value="1"/>
</dbReference>
<evidence type="ECO:0000256" key="3">
    <source>
        <dbReference type="PIRSR" id="PIRSR005384-1"/>
    </source>
</evidence>
<dbReference type="Pfam" id="PF02502">
    <property type="entry name" value="LacAB_rpiB"/>
    <property type="match status" value="1"/>
</dbReference>
<sequence>MIIAVGSDHRGADVLSKLVLELQARGCKVLEVGACEGKICDYPDMAYPVSKAVSTGEADRGILICGSGIGMSIAANKVKGVRAALVHDEIGAEMSRRHNDANVLCLAADLLGVSVIDRVIKIWLETEFEAGRHARRVEKISAIENDTFEEFACDQTTA</sequence>
<dbReference type="NCBIfam" id="TIGR00689">
    <property type="entry name" value="rpiB_lacA_lacB"/>
    <property type="match status" value="1"/>
</dbReference>
<dbReference type="SUPFAM" id="SSF89623">
    <property type="entry name" value="Ribose/Galactose isomerase RpiB/AlsB"/>
    <property type="match status" value="1"/>
</dbReference>
<feature type="active site" description="Proton donor" evidence="3">
    <location>
        <position position="98"/>
    </location>
</feature>
<feature type="active site" description="Proton acceptor" evidence="3">
    <location>
        <position position="65"/>
    </location>
</feature>
<dbReference type="PIRSF" id="PIRSF005384">
    <property type="entry name" value="RpiB_LacA_B"/>
    <property type="match status" value="1"/>
</dbReference>
<dbReference type="EMBL" id="CP036425">
    <property type="protein sequence ID" value="QDU33320.1"/>
    <property type="molecule type" value="Genomic_DNA"/>
</dbReference>
<dbReference type="AlphaFoldDB" id="A0A517YSW5"/>
<proteinExistence type="inferred from homology"/>
<comment type="similarity">
    <text evidence="1">Belongs to the LacAB/RpiB family.</text>
</comment>
<evidence type="ECO:0000256" key="1">
    <source>
        <dbReference type="ARBA" id="ARBA00008754"/>
    </source>
</evidence>
<accession>A0A517YSW5</accession>
<dbReference type="EC" id="5.3.1.-" evidence="4"/>